<evidence type="ECO:0000313" key="2">
    <source>
        <dbReference type="EMBL" id="GCD96040.1"/>
    </source>
</evidence>
<proteinExistence type="predicted"/>
<dbReference type="InterPro" id="IPR000866">
    <property type="entry name" value="AhpC/TSA"/>
</dbReference>
<keyword evidence="3" id="KW-1185">Reference proteome</keyword>
<dbReference type="GO" id="GO:0016209">
    <property type="term" value="F:antioxidant activity"/>
    <property type="evidence" value="ECO:0007669"/>
    <property type="project" value="InterPro"/>
</dbReference>
<protein>
    <submittedName>
        <fullName evidence="2">TlpA family protein</fullName>
    </submittedName>
</protein>
<dbReference type="AlphaFoldDB" id="A0A401YN50"/>
<evidence type="ECO:0000313" key="3">
    <source>
        <dbReference type="Proteomes" id="UP000286931"/>
    </source>
</evidence>
<dbReference type="Gene3D" id="3.40.30.10">
    <property type="entry name" value="Glutaredoxin"/>
    <property type="match status" value="1"/>
</dbReference>
<gene>
    <name evidence="2" type="ORF">EHYA_03724</name>
</gene>
<dbReference type="Proteomes" id="UP000286931">
    <property type="component" value="Unassembled WGS sequence"/>
</dbReference>
<reference evidence="2 3" key="1">
    <citation type="submission" date="2018-12" db="EMBL/GenBank/DDBJ databases">
        <title>Draft genome sequence of Embleya hyalina NBRC 13850T.</title>
        <authorList>
            <person name="Komaki H."/>
            <person name="Hosoyama A."/>
            <person name="Kimura A."/>
            <person name="Ichikawa N."/>
            <person name="Tamura T."/>
        </authorList>
    </citation>
    <scope>NUCLEOTIDE SEQUENCE [LARGE SCALE GENOMIC DNA]</scope>
    <source>
        <strain evidence="2 3">NBRC 13850</strain>
    </source>
</reference>
<dbReference type="InterPro" id="IPR013766">
    <property type="entry name" value="Thioredoxin_domain"/>
</dbReference>
<comment type="caution">
    <text evidence="2">The sequence shown here is derived from an EMBL/GenBank/DDBJ whole genome shotgun (WGS) entry which is preliminary data.</text>
</comment>
<dbReference type="SUPFAM" id="SSF52833">
    <property type="entry name" value="Thioredoxin-like"/>
    <property type="match status" value="1"/>
</dbReference>
<dbReference type="InterPro" id="IPR036249">
    <property type="entry name" value="Thioredoxin-like_sf"/>
</dbReference>
<sequence length="182" mass="19090">MPYVVTLLVLFGVLSVFNLVITAGLVRRLRENGSAGSARSQTGPIVMRAPGERVAPFRAVTLDGAAISEAVLNEGPTLVATFGQGCPECAERLPGFVAYAETFPGGRDRVLAVMVGNRDDVAEELARLEPVARVVLEGREGTVATALGVTGYPAFAILDEHATVRASGLRLESVTRALSARA</sequence>
<accession>A0A401YN50</accession>
<dbReference type="RefSeq" id="WP_126638123.1">
    <property type="nucleotide sequence ID" value="NZ_BIFH01000019.1"/>
</dbReference>
<dbReference type="GO" id="GO:0016491">
    <property type="term" value="F:oxidoreductase activity"/>
    <property type="evidence" value="ECO:0007669"/>
    <property type="project" value="InterPro"/>
</dbReference>
<dbReference type="PROSITE" id="PS51352">
    <property type="entry name" value="THIOREDOXIN_2"/>
    <property type="match status" value="1"/>
</dbReference>
<name>A0A401YN50_9ACTN</name>
<dbReference type="OrthoDB" id="128449at2"/>
<dbReference type="Pfam" id="PF00578">
    <property type="entry name" value="AhpC-TSA"/>
    <property type="match status" value="1"/>
</dbReference>
<dbReference type="EMBL" id="BIFH01000019">
    <property type="protein sequence ID" value="GCD96040.1"/>
    <property type="molecule type" value="Genomic_DNA"/>
</dbReference>
<feature type="domain" description="Thioredoxin" evidence="1">
    <location>
        <begin position="48"/>
        <end position="182"/>
    </location>
</feature>
<dbReference type="CDD" id="cd02966">
    <property type="entry name" value="TlpA_like_family"/>
    <property type="match status" value="1"/>
</dbReference>
<organism evidence="2 3">
    <name type="scientific">Embleya hyalina</name>
    <dbReference type="NCBI Taxonomy" id="516124"/>
    <lineage>
        <taxon>Bacteria</taxon>
        <taxon>Bacillati</taxon>
        <taxon>Actinomycetota</taxon>
        <taxon>Actinomycetes</taxon>
        <taxon>Kitasatosporales</taxon>
        <taxon>Streptomycetaceae</taxon>
        <taxon>Embleya</taxon>
    </lineage>
</organism>
<evidence type="ECO:0000259" key="1">
    <source>
        <dbReference type="PROSITE" id="PS51352"/>
    </source>
</evidence>